<accession>G3MT10</accession>
<evidence type="ECO:0000256" key="10">
    <source>
        <dbReference type="PIRSR" id="PIRSR006621-1"/>
    </source>
</evidence>
<feature type="domain" description="DUS-like FMN-binding" evidence="12">
    <location>
        <begin position="54"/>
        <end position="312"/>
    </location>
</feature>
<dbReference type="GO" id="GO:0102267">
    <property type="term" value="F:tRNA-dihydrouridine20b synthase activity"/>
    <property type="evidence" value="ECO:0007669"/>
    <property type="project" value="UniProtKB-ARBA"/>
</dbReference>
<dbReference type="Pfam" id="PF01207">
    <property type="entry name" value="Dus"/>
    <property type="match status" value="1"/>
</dbReference>
<evidence type="ECO:0000256" key="7">
    <source>
        <dbReference type="ARBA" id="ARBA00023002"/>
    </source>
</evidence>
<feature type="binding site" evidence="11">
    <location>
        <begin position="56"/>
        <end position="58"/>
    </location>
    <ligand>
        <name>FMN</name>
        <dbReference type="ChEBI" id="CHEBI:58210"/>
    </ligand>
</feature>
<feature type="binding site" evidence="11">
    <location>
        <position position="110"/>
    </location>
    <ligand>
        <name>FMN</name>
        <dbReference type="ChEBI" id="CHEBI:58210"/>
    </ligand>
</feature>
<keyword evidence="11" id="KW-0547">Nucleotide-binding</keyword>
<keyword evidence="4" id="KW-0507">mRNA processing</keyword>
<evidence type="ECO:0000256" key="3">
    <source>
        <dbReference type="ARBA" id="ARBA00022643"/>
    </source>
</evidence>
<organism evidence="13">
    <name type="scientific">Amblyomma maculatum</name>
    <name type="common">Gulf Coast tick</name>
    <dbReference type="NCBI Taxonomy" id="34609"/>
    <lineage>
        <taxon>Eukaryota</taxon>
        <taxon>Metazoa</taxon>
        <taxon>Ecdysozoa</taxon>
        <taxon>Arthropoda</taxon>
        <taxon>Chelicerata</taxon>
        <taxon>Arachnida</taxon>
        <taxon>Acari</taxon>
        <taxon>Parasitiformes</taxon>
        <taxon>Ixodida</taxon>
        <taxon>Ixodoidea</taxon>
        <taxon>Ixodidae</taxon>
        <taxon>Amblyomminae</taxon>
        <taxon>Amblyomma</taxon>
    </lineage>
</organism>
<dbReference type="GO" id="GO:0050660">
    <property type="term" value="F:flavin adenine dinucleotide binding"/>
    <property type="evidence" value="ECO:0007669"/>
    <property type="project" value="InterPro"/>
</dbReference>
<evidence type="ECO:0000256" key="4">
    <source>
        <dbReference type="ARBA" id="ARBA00022664"/>
    </source>
</evidence>
<comment type="function">
    <text evidence="9">Catalyzes the synthesis of dihydrouridine, a modified base found in the D-loop of most tRNAs.</text>
</comment>
<dbReference type="FunFam" id="3.20.20.70:FF:000159">
    <property type="entry name" value="tRNA-dihydrouridine synthase 4"/>
    <property type="match status" value="1"/>
</dbReference>
<evidence type="ECO:0000256" key="5">
    <source>
        <dbReference type="ARBA" id="ARBA00022694"/>
    </source>
</evidence>
<dbReference type="PANTHER" id="PTHR11082:SF31">
    <property type="entry name" value="TRNA-DIHYDROURIDINE(20A_20B) SYNTHASE [NAD(P)+]-LIKE"/>
    <property type="match status" value="1"/>
</dbReference>
<keyword evidence="2 9" id="KW-0285">Flavoprotein</keyword>
<keyword evidence="3 9" id="KW-0288">FMN</keyword>
<name>G3MT10_AMBMU</name>
<protein>
    <recommendedName>
        <fullName evidence="9">tRNA-dihydrouridine synthase</fullName>
        <ecNumber evidence="9">1.3.1.-</ecNumber>
    </recommendedName>
</protein>
<dbReference type="GO" id="GO:0006397">
    <property type="term" value="P:mRNA processing"/>
    <property type="evidence" value="ECO:0007669"/>
    <property type="project" value="UniProtKB-KW"/>
</dbReference>
<evidence type="ECO:0000256" key="6">
    <source>
        <dbReference type="ARBA" id="ARBA00022857"/>
    </source>
</evidence>
<evidence type="ECO:0000256" key="8">
    <source>
        <dbReference type="ARBA" id="ARBA00023027"/>
    </source>
</evidence>
<dbReference type="AlphaFoldDB" id="G3MT10"/>
<dbReference type="InterPro" id="IPR013785">
    <property type="entry name" value="Aldolase_TIM"/>
</dbReference>
<keyword evidence="6" id="KW-0521">NADP</keyword>
<evidence type="ECO:0000256" key="1">
    <source>
        <dbReference type="ARBA" id="ARBA00001917"/>
    </source>
</evidence>
<reference evidence="13" key="1">
    <citation type="journal article" date="2011" name="PLoS ONE">
        <title>A deep insight into the sialotranscriptome of the gulf coast tick, Amblyomma maculatum.</title>
        <authorList>
            <person name="Karim S."/>
            <person name="Singh P."/>
            <person name="Ribeiro J.M."/>
        </authorList>
    </citation>
    <scope>NUCLEOTIDE SEQUENCE</scope>
    <source>
        <tissue evidence="13">Salivary gland</tissue>
    </source>
</reference>
<keyword evidence="8" id="KW-0520">NAD</keyword>
<dbReference type="PROSITE" id="PS01136">
    <property type="entry name" value="UPF0034"/>
    <property type="match status" value="1"/>
</dbReference>
<dbReference type="EC" id="1.3.1.-" evidence="9"/>
<feature type="binding site" evidence="11">
    <location>
        <begin position="263"/>
        <end position="264"/>
    </location>
    <ligand>
        <name>FMN</name>
        <dbReference type="ChEBI" id="CHEBI:58210"/>
    </ligand>
</feature>
<evidence type="ECO:0000256" key="2">
    <source>
        <dbReference type="ARBA" id="ARBA00022630"/>
    </source>
</evidence>
<feature type="active site" description="Proton donor" evidence="10">
    <location>
        <position position="139"/>
    </location>
</feature>
<dbReference type="InterPro" id="IPR018517">
    <property type="entry name" value="tRNA_hU_synthase_CS"/>
</dbReference>
<keyword evidence="7 9" id="KW-0560">Oxidoreductase</keyword>
<evidence type="ECO:0000256" key="11">
    <source>
        <dbReference type="PIRSR" id="PIRSR006621-2"/>
    </source>
</evidence>
<dbReference type="PIRSF" id="PIRSF006621">
    <property type="entry name" value="Dus"/>
    <property type="match status" value="1"/>
</dbReference>
<comment type="cofactor">
    <cofactor evidence="1 9 11">
        <name>FMN</name>
        <dbReference type="ChEBI" id="CHEBI:58210"/>
    </cofactor>
</comment>
<evidence type="ECO:0000313" key="13">
    <source>
        <dbReference type="EMBL" id="AEO36628.1"/>
    </source>
</evidence>
<dbReference type="Gene3D" id="3.20.20.70">
    <property type="entry name" value="Aldolase class I"/>
    <property type="match status" value="1"/>
</dbReference>
<dbReference type="InterPro" id="IPR001269">
    <property type="entry name" value="DUS_fam"/>
</dbReference>
<evidence type="ECO:0000256" key="9">
    <source>
        <dbReference type="PIRNR" id="PIRNR006621"/>
    </source>
</evidence>
<keyword evidence="5 9" id="KW-0819">tRNA processing</keyword>
<comment type="similarity">
    <text evidence="9">Belongs to the dus family.</text>
</comment>
<feature type="binding site" evidence="11">
    <location>
        <position position="209"/>
    </location>
    <ligand>
        <name>FMN</name>
        <dbReference type="ChEBI" id="CHEBI:58210"/>
    </ligand>
</feature>
<sequence length="358" mass="40217">MVFAGGETRVRHSASWYRVYRSGCLESHLKMNEAVESWSKPLDLLNSGEMIKICAPMVRYSKQAFRHLVRRYNVDIAYTPMIVSDSFVKSRKARDAEFTTGQGDRPLIVQFAANNAIDLANAAELVYRYADGVDLNCGCPQRWAMAEGYGAHLLAHPELVRDMVLQTRNRLSDCSFTTSVKIRICSDLRKTVDFCQQLEATGVSFVTVHGRTKDQRSEPVSIEAIRTVKDSLQIPVVANGDITSLSKAEEICKETGVNGVMAARGMLDNPAMFSGSKHTPSVCVQDWLQLSSQLGCPLTQFHHHLMFMLDQVLSRSEKRIFNSLTSYSAIVDYLRATYSIGQCLDKDKLICERLHFIE</sequence>
<dbReference type="GO" id="GO:0102266">
    <property type="term" value="F:tRNA-dihydrouridine20a synthase activity"/>
    <property type="evidence" value="ECO:0007669"/>
    <property type="project" value="UniProtKB-ARBA"/>
</dbReference>
<dbReference type="EMBL" id="JO845011">
    <property type="protein sequence ID" value="AEO36628.1"/>
    <property type="molecule type" value="mRNA"/>
</dbReference>
<dbReference type="InterPro" id="IPR035587">
    <property type="entry name" value="DUS-like_FMN-bd"/>
</dbReference>
<evidence type="ECO:0000259" key="12">
    <source>
        <dbReference type="Pfam" id="PF01207"/>
    </source>
</evidence>
<dbReference type="SUPFAM" id="SSF51395">
    <property type="entry name" value="FMN-linked oxidoreductases"/>
    <property type="match status" value="1"/>
</dbReference>
<dbReference type="PANTHER" id="PTHR11082">
    <property type="entry name" value="TRNA-DIHYDROURIDINE SYNTHASE"/>
    <property type="match status" value="1"/>
</dbReference>
<dbReference type="CDD" id="cd02801">
    <property type="entry name" value="DUS_like_FMN"/>
    <property type="match status" value="1"/>
</dbReference>
<proteinExistence type="evidence at transcript level"/>